<dbReference type="Gene3D" id="3.40.50.360">
    <property type="match status" value="1"/>
</dbReference>
<feature type="binding site" evidence="9">
    <location>
        <begin position="20"/>
        <end position="25"/>
    </location>
    <ligand>
        <name>FMN</name>
        <dbReference type="ChEBI" id="CHEBI:58210"/>
    </ligand>
</feature>
<feature type="domain" description="Flavodoxin-like" evidence="11">
    <location>
        <begin position="14"/>
        <end position="158"/>
    </location>
</feature>
<dbReference type="InterPro" id="IPR001433">
    <property type="entry name" value="OxRdtase_FAD/NAD-bd"/>
</dbReference>
<dbReference type="PROSITE" id="PS50902">
    <property type="entry name" value="FLAVODOXIN_LIKE"/>
    <property type="match status" value="1"/>
</dbReference>
<feature type="binding site" evidence="9">
    <location>
        <begin position="534"/>
        <end position="537"/>
    </location>
    <ligand>
        <name>FAD</name>
        <dbReference type="ChEBI" id="CHEBI:57692"/>
    </ligand>
</feature>
<comment type="subcellular location">
    <subcellularLocation>
        <location evidence="9">Cytoplasm</location>
    </subcellularLocation>
    <subcellularLocation>
        <location evidence="9">Mitochondrion</location>
    </subcellularLocation>
    <text evidence="9">Relocalizes to mitochondria after H(2)O(2) exposure.</text>
</comment>
<keyword evidence="14" id="KW-1185">Reference proteome</keyword>
<evidence type="ECO:0000256" key="5">
    <source>
        <dbReference type="ARBA" id="ARBA00022643"/>
    </source>
</evidence>
<dbReference type="InterPro" id="IPR003097">
    <property type="entry name" value="CysJ-like_FAD-binding"/>
</dbReference>
<comment type="similarity">
    <text evidence="9">In the N-terminal section; belongs to the flavodoxin family.</text>
</comment>
<evidence type="ECO:0000256" key="10">
    <source>
        <dbReference type="SAM" id="MobiDB-lite"/>
    </source>
</evidence>
<dbReference type="GO" id="GO:0016651">
    <property type="term" value="F:oxidoreductase activity, acting on NAD(P)H"/>
    <property type="evidence" value="ECO:0007669"/>
    <property type="project" value="UniProtKB-UniRule"/>
</dbReference>
<dbReference type="InterPro" id="IPR017938">
    <property type="entry name" value="Riboflavin_synthase-like_b-brl"/>
</dbReference>
<dbReference type="PANTHER" id="PTHR19384:SF10">
    <property type="entry name" value="NADPH-DEPENDENT DIFLAVIN OXIDOREDUCTASE 1"/>
    <property type="match status" value="1"/>
</dbReference>
<evidence type="ECO:0000256" key="1">
    <source>
        <dbReference type="ARBA" id="ARBA00001917"/>
    </source>
</evidence>
<dbReference type="GO" id="GO:0006809">
    <property type="term" value="P:nitric oxide biosynthetic process"/>
    <property type="evidence" value="ECO:0007669"/>
    <property type="project" value="EnsemblFungi"/>
</dbReference>
<dbReference type="PRINTS" id="PR00369">
    <property type="entry name" value="FLAVODOXIN"/>
</dbReference>
<feature type="region of interest" description="Disordered" evidence="10">
    <location>
        <begin position="275"/>
        <end position="296"/>
    </location>
</feature>
<keyword evidence="5 9" id="KW-0288">FMN</keyword>
<evidence type="ECO:0000256" key="7">
    <source>
        <dbReference type="ARBA" id="ARBA00022857"/>
    </source>
</evidence>
<evidence type="ECO:0000313" key="14">
    <source>
        <dbReference type="Proteomes" id="UP000016922"/>
    </source>
</evidence>
<comment type="caution">
    <text evidence="9">Lacks conserved residue(s) required for the propagation of feature annotation.</text>
</comment>
<dbReference type="HAMAP" id="MF_03178">
    <property type="entry name" value="NDOR1"/>
    <property type="match status" value="1"/>
</dbReference>
<dbReference type="eggNOG" id="KOG1159">
    <property type="taxonomic scope" value="Eukaryota"/>
</dbReference>
<name>S3CGS1_GLAL2</name>
<keyword evidence="4 9" id="KW-0285">Flavoprotein</keyword>
<dbReference type="OrthoDB" id="1856718at2759"/>
<dbReference type="GO" id="GO:0160246">
    <property type="term" value="F:NADPH-iron-sulfur [2Fe-2S] protein oxidoreductase activity"/>
    <property type="evidence" value="ECO:0007669"/>
    <property type="project" value="EnsemblFungi"/>
</dbReference>
<dbReference type="FunFam" id="3.40.50.80:FF:000030">
    <property type="entry name" value="NADPH-dependent diflavin oxidoreductase 1"/>
    <property type="match status" value="1"/>
</dbReference>
<dbReference type="GO" id="GO:0010181">
    <property type="term" value="F:FMN binding"/>
    <property type="evidence" value="ECO:0007669"/>
    <property type="project" value="UniProtKB-UniRule"/>
</dbReference>
<feature type="binding site" evidence="9">
    <location>
        <begin position="67"/>
        <end position="70"/>
    </location>
    <ligand>
        <name>FMN</name>
        <dbReference type="ChEBI" id="CHEBI:58210"/>
    </ligand>
</feature>
<dbReference type="Pfam" id="PF00175">
    <property type="entry name" value="NAD_binding_1"/>
    <property type="match status" value="1"/>
</dbReference>
<dbReference type="GO" id="GO:0050661">
    <property type="term" value="F:NADP binding"/>
    <property type="evidence" value="ECO:0007669"/>
    <property type="project" value="UniProtKB-UniRule"/>
</dbReference>
<evidence type="ECO:0000259" key="11">
    <source>
        <dbReference type="PROSITE" id="PS50902"/>
    </source>
</evidence>
<dbReference type="EC" id="1.18.1.-" evidence="9"/>
<dbReference type="SUPFAM" id="SSF52218">
    <property type="entry name" value="Flavoproteins"/>
    <property type="match status" value="1"/>
</dbReference>
<keyword evidence="8 9" id="KW-0560">Oxidoreductase</keyword>
<evidence type="ECO:0000313" key="13">
    <source>
        <dbReference type="EMBL" id="EPE25090.1"/>
    </source>
</evidence>
<accession>S3CGS1</accession>
<dbReference type="InterPro" id="IPR039261">
    <property type="entry name" value="FNR_nucleotide-bd"/>
</dbReference>
<dbReference type="GO" id="GO:0050660">
    <property type="term" value="F:flavin adenine dinucleotide binding"/>
    <property type="evidence" value="ECO:0007669"/>
    <property type="project" value="UniProtKB-UniRule"/>
</dbReference>
<comment type="function">
    <text evidence="9">NADPH-dependent reductase which is a central component of the cytosolic iron-sulfur (Fe-S) protein assembly (CIA) machinery. Transfers electrons from NADPH via its FAD and FMN prosthetic groups to the [2Fe-2S] cluster of DRE2, another key component of the CIA machinery. In turn, this reduced cluster provides electrons for assembly of cytosolic iron-sulfur cluster proteins. Positively controls H(2)O(2)-induced cell death.</text>
</comment>
<dbReference type="InterPro" id="IPR001094">
    <property type="entry name" value="Flavdoxin-like"/>
</dbReference>
<feature type="binding site" evidence="9">
    <location>
        <position position="140"/>
    </location>
    <ligand>
        <name>FMN</name>
        <dbReference type="ChEBI" id="CHEBI:58210"/>
    </ligand>
</feature>
<dbReference type="HOGENOM" id="CLU_001570_17_6_1"/>
<dbReference type="AlphaFoldDB" id="S3CGS1"/>
<dbReference type="GO" id="GO:0034599">
    <property type="term" value="P:cellular response to oxidative stress"/>
    <property type="evidence" value="ECO:0007669"/>
    <property type="project" value="EnsemblFungi"/>
</dbReference>
<comment type="subunit">
    <text evidence="9">Interacts with DRE2; as part of the cytosolic iron-sulfur (Fe-S) protein assembly (CIA) machinery.</text>
</comment>
<keyword evidence="9" id="KW-0496">Mitochondrion</keyword>
<dbReference type="PROSITE" id="PS51384">
    <property type="entry name" value="FAD_FR"/>
    <property type="match status" value="1"/>
</dbReference>
<comment type="catalytic activity">
    <reaction evidence="9">
        <text>2 oxidized [2Fe-2S]-[protein] + NADPH = 2 reduced [2Fe-2S]-[protein] + NADP(+) + H(+)</text>
        <dbReference type="Rhea" id="RHEA:67716"/>
        <dbReference type="Rhea" id="RHEA-COMP:17327"/>
        <dbReference type="Rhea" id="RHEA-COMP:17328"/>
        <dbReference type="ChEBI" id="CHEBI:15378"/>
        <dbReference type="ChEBI" id="CHEBI:33737"/>
        <dbReference type="ChEBI" id="CHEBI:33738"/>
        <dbReference type="ChEBI" id="CHEBI:57783"/>
        <dbReference type="ChEBI" id="CHEBI:58349"/>
    </reaction>
</comment>
<dbReference type="GO" id="GO:0005829">
    <property type="term" value="C:cytosol"/>
    <property type="evidence" value="ECO:0007669"/>
    <property type="project" value="EnsemblFungi"/>
</dbReference>
<evidence type="ECO:0000256" key="9">
    <source>
        <dbReference type="HAMAP-Rule" id="MF_03178"/>
    </source>
</evidence>
<dbReference type="GO" id="GO:0005739">
    <property type="term" value="C:mitochondrion"/>
    <property type="evidence" value="ECO:0007669"/>
    <property type="project" value="UniProtKB-SubCell"/>
</dbReference>
<dbReference type="GO" id="GO:0016226">
    <property type="term" value="P:iron-sulfur cluster assembly"/>
    <property type="evidence" value="ECO:0007669"/>
    <property type="project" value="UniProtKB-UniRule"/>
</dbReference>
<dbReference type="GO" id="GO:0045429">
    <property type="term" value="P:positive regulation of nitric oxide biosynthetic process"/>
    <property type="evidence" value="ECO:0007669"/>
    <property type="project" value="EnsemblFungi"/>
</dbReference>
<dbReference type="InterPro" id="IPR008254">
    <property type="entry name" value="Flavodoxin/NO_synth"/>
</dbReference>
<dbReference type="PRINTS" id="PR00371">
    <property type="entry name" value="FPNCR"/>
</dbReference>
<feature type="binding site" evidence="9">
    <location>
        <position position="719"/>
    </location>
    <ligand>
        <name>FAD</name>
        <dbReference type="ChEBI" id="CHEBI:57692"/>
    </ligand>
</feature>
<dbReference type="InterPro" id="IPR023173">
    <property type="entry name" value="NADPH_Cyt_P450_Rdtase_alpha"/>
</dbReference>
<dbReference type="FunFam" id="1.20.990.10:FF:000013">
    <property type="entry name" value="NADPH-dependent diflavin oxidoreductase 1"/>
    <property type="match status" value="1"/>
</dbReference>
<dbReference type="Gene3D" id="1.20.990.10">
    <property type="entry name" value="NADPH-cytochrome p450 Reductase, Chain A, domain 3"/>
    <property type="match status" value="1"/>
</dbReference>
<dbReference type="Gene3D" id="2.40.30.10">
    <property type="entry name" value="Translation factors"/>
    <property type="match status" value="1"/>
</dbReference>
<dbReference type="OMA" id="DIMSIPR"/>
<dbReference type="InterPro" id="IPR028879">
    <property type="entry name" value="NDOR1"/>
</dbReference>
<dbReference type="InterPro" id="IPR029039">
    <property type="entry name" value="Flavoprotein-like_sf"/>
</dbReference>
<organism evidence="13 14">
    <name type="scientific">Glarea lozoyensis (strain ATCC 20868 / MF5171)</name>
    <dbReference type="NCBI Taxonomy" id="1116229"/>
    <lineage>
        <taxon>Eukaryota</taxon>
        <taxon>Fungi</taxon>
        <taxon>Dikarya</taxon>
        <taxon>Ascomycota</taxon>
        <taxon>Pezizomycotina</taxon>
        <taxon>Leotiomycetes</taxon>
        <taxon>Helotiales</taxon>
        <taxon>Helotiaceae</taxon>
        <taxon>Glarea</taxon>
    </lineage>
</organism>
<dbReference type="KEGG" id="glz:GLAREA_11671"/>
<dbReference type="SUPFAM" id="SSF52343">
    <property type="entry name" value="Ferredoxin reductase-like, C-terminal NADP-linked domain"/>
    <property type="match status" value="1"/>
</dbReference>
<dbReference type="InterPro" id="IPR017927">
    <property type="entry name" value="FAD-bd_FR_type"/>
</dbReference>
<comment type="similarity">
    <text evidence="9">In the C-terminal section; belongs to the flavoprotein pyridine nucleotide cytochrome reductase family.</text>
</comment>
<dbReference type="Pfam" id="PF00667">
    <property type="entry name" value="FAD_binding_1"/>
    <property type="match status" value="1"/>
</dbReference>
<keyword evidence="7 9" id="KW-0521">NADP</keyword>
<dbReference type="Pfam" id="PF00258">
    <property type="entry name" value="Flavodoxin_1"/>
    <property type="match status" value="1"/>
</dbReference>
<feature type="region of interest" description="Disordered" evidence="10">
    <location>
        <begin position="195"/>
        <end position="236"/>
    </location>
</feature>
<evidence type="ECO:0000256" key="3">
    <source>
        <dbReference type="ARBA" id="ARBA00022490"/>
    </source>
</evidence>
<feature type="binding site" evidence="9">
    <location>
        <begin position="493"/>
        <end position="496"/>
    </location>
    <ligand>
        <name>FAD</name>
        <dbReference type="ChEBI" id="CHEBI:57692"/>
    </ligand>
</feature>
<dbReference type="PANTHER" id="PTHR19384">
    <property type="entry name" value="NITRIC OXIDE SYNTHASE-RELATED"/>
    <property type="match status" value="1"/>
</dbReference>
<feature type="binding site" evidence="9">
    <location>
        <position position="463"/>
    </location>
    <ligand>
        <name>FAD</name>
        <dbReference type="ChEBI" id="CHEBI:57692"/>
    </ligand>
</feature>
<dbReference type="STRING" id="1116229.S3CGS1"/>
<comment type="cofactor">
    <cofactor evidence="2 9">
        <name>FAD</name>
        <dbReference type="ChEBI" id="CHEBI:57692"/>
    </cofactor>
</comment>
<evidence type="ECO:0000256" key="8">
    <source>
        <dbReference type="ARBA" id="ARBA00023002"/>
    </source>
</evidence>
<reference evidence="13 14" key="1">
    <citation type="journal article" date="2013" name="BMC Genomics">
        <title>Genomics-driven discovery of the pneumocandin biosynthetic gene cluster in the fungus Glarea lozoyensis.</title>
        <authorList>
            <person name="Chen L."/>
            <person name="Yue Q."/>
            <person name="Zhang X."/>
            <person name="Xiang M."/>
            <person name="Wang C."/>
            <person name="Li S."/>
            <person name="Che Y."/>
            <person name="Ortiz-Lopez F.J."/>
            <person name="Bills G.F."/>
            <person name="Liu X."/>
            <person name="An Z."/>
        </authorList>
    </citation>
    <scope>NUCLEOTIDE SEQUENCE [LARGE SCALE GENOMIC DNA]</scope>
    <source>
        <strain evidence="14">ATCC 20868 / MF5171</strain>
    </source>
</reference>
<gene>
    <name evidence="9" type="primary">TAH18</name>
    <name evidence="13" type="ORF">GLAREA_11671</name>
</gene>
<sequence>MAEAIQGQRHDRNALVLYGSETGNSQDVAEQLGRIAERLHFAVRVCEMDQVEIKLLPKHKVVIFVLSTTGQGEFPKNARKLWKSLLRKRLPPGCLGHVNFTTFGLGDSSYAQFNWAARKLHKRLEQLGANEIYPRGEADEQHAEGIDGTFLSWSIDLGKHLLSLYPLPEGQTPIPPDVFLPPKLFLELVKENTDEPSALEATSPSSVTNSPSDATFTTTRPFSQTSPDHPEARATTSVPFSASAQPLPTNGSHTDSALASKHIRDQAEMDYTSLIQPEPRPCPQIKENIPGEADPVDRTRAKARLLPWPDAVEARLVSNRRITPEDHWQDVRELTFHMHKDTRYCPGDVLTLYPQNFPEDVQALIDLMGWNKVADSRVAFQATGPKFYAAENLISMAHGLYPSPRTTLRQLLTDNLDITAIPKRSFFDFISHQTDDPIHKERLSEFSNPAYTDEFFDYATRPRRSILEVLQDFPSVKIPWKWATCAFPVIRGRQYSISSGGDLKRSSHTPNVLQVQLLVAIVKYRTVLKKIRQGLCSRYIASLPAGTVMNVGLKDGSFEDTTKYQPNYPVILIGPGTGLAPLRSLIWERAAMGMIDETQRAKTILFYGGRNREADYFYQEEWNTWFRDVTIHTAFSRDQKEKVYVQDIIRREGQAVWEQLQKNAVVYVCGSSGNMPKAVRGAIIDVMVKHGTAPFRDRATAEAAVTDMTRRGHYVQETW</sequence>
<protein>
    <recommendedName>
        <fullName evidence="9">NADPH-dependent diflavin oxidoreductase 1</fullName>
        <ecNumber evidence="9">1.18.1.-</ecNumber>
    </recommendedName>
    <alternativeName>
        <fullName evidence="9">NADPH-dependent FMN and FAD-containing oxidoreductase</fullName>
    </alternativeName>
</protein>
<comment type="cofactor">
    <cofactor evidence="1 9">
        <name>FMN</name>
        <dbReference type="ChEBI" id="CHEBI:58210"/>
    </cofactor>
</comment>
<dbReference type="FunFam" id="3.40.50.360:FF:000034">
    <property type="entry name" value="NADPH-dependent diflavin oxidoreductase 1"/>
    <property type="match status" value="1"/>
</dbReference>
<keyword evidence="6 9" id="KW-0274">FAD</keyword>
<dbReference type="SUPFAM" id="SSF63380">
    <property type="entry name" value="Riboflavin synthase domain-like"/>
    <property type="match status" value="1"/>
</dbReference>
<dbReference type="RefSeq" id="XP_008088005.1">
    <property type="nucleotide sequence ID" value="XM_008089814.1"/>
</dbReference>
<proteinExistence type="inferred from homology"/>
<keyword evidence="3 9" id="KW-0963">Cytoplasm</keyword>
<comment type="similarity">
    <text evidence="9">Belongs to the NADPH-dependent diflavin oxidoreductase NDOR1 family.</text>
</comment>
<evidence type="ECO:0000256" key="2">
    <source>
        <dbReference type="ARBA" id="ARBA00001974"/>
    </source>
</evidence>
<dbReference type="InterPro" id="IPR001709">
    <property type="entry name" value="Flavoprot_Pyr_Nucl_cyt_Rdtase"/>
</dbReference>
<dbReference type="GO" id="GO:0097361">
    <property type="term" value="C:cytosolic [4Fe-4S] assembly targeting complex"/>
    <property type="evidence" value="ECO:0007669"/>
    <property type="project" value="EnsemblFungi"/>
</dbReference>
<evidence type="ECO:0000259" key="12">
    <source>
        <dbReference type="PROSITE" id="PS51384"/>
    </source>
</evidence>
<feature type="compositionally biased region" description="Polar residues" evidence="10">
    <location>
        <begin position="200"/>
        <end position="227"/>
    </location>
</feature>
<evidence type="ECO:0000256" key="4">
    <source>
        <dbReference type="ARBA" id="ARBA00022630"/>
    </source>
</evidence>
<dbReference type="EMBL" id="KE145372">
    <property type="protein sequence ID" value="EPE25090.1"/>
    <property type="molecule type" value="Genomic_DNA"/>
</dbReference>
<dbReference type="GeneID" id="19470712"/>
<evidence type="ECO:0000256" key="6">
    <source>
        <dbReference type="ARBA" id="ARBA00022827"/>
    </source>
</evidence>
<feature type="binding site" evidence="9">
    <location>
        <begin position="636"/>
        <end position="637"/>
    </location>
    <ligand>
        <name>NADP(+)</name>
        <dbReference type="ChEBI" id="CHEBI:58349"/>
    </ligand>
</feature>
<dbReference type="Gene3D" id="3.40.50.80">
    <property type="entry name" value="Nucleotide-binding domain of ferredoxin-NADP reductase (FNR) module"/>
    <property type="match status" value="1"/>
</dbReference>
<feature type="domain" description="FAD-binding FR-type" evidence="12">
    <location>
        <begin position="309"/>
        <end position="582"/>
    </location>
</feature>
<dbReference type="Proteomes" id="UP000016922">
    <property type="component" value="Unassembled WGS sequence"/>
</dbReference>
<feature type="binding site" evidence="9">
    <location>
        <begin position="642"/>
        <end position="646"/>
    </location>
    <ligand>
        <name>NADP(+)</name>
        <dbReference type="ChEBI" id="CHEBI:58349"/>
    </ligand>
</feature>
<feature type="binding site" evidence="9">
    <location>
        <position position="577"/>
    </location>
    <ligand>
        <name>NADP(+)</name>
        <dbReference type="ChEBI" id="CHEBI:58349"/>
    </ligand>
</feature>